<protein>
    <submittedName>
        <fullName evidence="3">Uncharacterized protein</fullName>
    </submittedName>
</protein>
<reference evidence="3 4" key="1">
    <citation type="submission" date="2023-03" db="EMBL/GenBank/DDBJ databases">
        <title>Genome sequence of Lichtheimia ornata CBS 291.66.</title>
        <authorList>
            <person name="Mohabir J.T."/>
            <person name="Shea T.P."/>
            <person name="Kurbessoian T."/>
            <person name="Berby B."/>
            <person name="Fontaine J."/>
            <person name="Livny J."/>
            <person name="Gnirke A."/>
            <person name="Stajich J.E."/>
            <person name="Cuomo C.A."/>
        </authorList>
    </citation>
    <scope>NUCLEOTIDE SEQUENCE [LARGE SCALE GENOMIC DNA]</scope>
    <source>
        <strain evidence="3">CBS 291.66</strain>
    </source>
</reference>
<dbReference type="GeneID" id="83215039"/>
<feature type="region of interest" description="Disordered" evidence="1">
    <location>
        <begin position="97"/>
        <end position="124"/>
    </location>
</feature>
<dbReference type="AlphaFoldDB" id="A0AAD7XXP1"/>
<keyword evidence="2" id="KW-0472">Membrane</keyword>
<comment type="caution">
    <text evidence="3">The sequence shown here is derived from an EMBL/GenBank/DDBJ whole genome shotgun (WGS) entry which is preliminary data.</text>
</comment>
<evidence type="ECO:0000313" key="3">
    <source>
        <dbReference type="EMBL" id="KAJ8656783.1"/>
    </source>
</evidence>
<evidence type="ECO:0000313" key="4">
    <source>
        <dbReference type="Proteomes" id="UP001234581"/>
    </source>
</evidence>
<keyword evidence="2" id="KW-1133">Transmembrane helix</keyword>
<proteinExistence type="predicted"/>
<feature type="transmembrane region" description="Helical" evidence="2">
    <location>
        <begin position="30"/>
        <end position="49"/>
    </location>
</feature>
<dbReference type="RefSeq" id="XP_058341696.1">
    <property type="nucleotide sequence ID" value="XM_058487645.1"/>
</dbReference>
<accession>A0AAD7XXP1</accession>
<gene>
    <name evidence="3" type="ORF">O0I10_007631</name>
</gene>
<keyword evidence="4" id="KW-1185">Reference proteome</keyword>
<organism evidence="3 4">
    <name type="scientific">Lichtheimia ornata</name>
    <dbReference type="NCBI Taxonomy" id="688661"/>
    <lineage>
        <taxon>Eukaryota</taxon>
        <taxon>Fungi</taxon>
        <taxon>Fungi incertae sedis</taxon>
        <taxon>Mucoromycota</taxon>
        <taxon>Mucoromycotina</taxon>
        <taxon>Mucoromycetes</taxon>
        <taxon>Mucorales</taxon>
        <taxon>Lichtheimiaceae</taxon>
        <taxon>Lichtheimia</taxon>
    </lineage>
</organism>
<sequence>MRQEKKAATTSTLEEASINDARRTHCMEKYCFFIGFLFPPAWFIGSSYSCCDQHPYQSHALAWQKRCRIGAVLFLTGCIVAVALIMVLKPSTFGLRGNSSGAQTSSNSETAIRPGVPSNNSGNWDEMMADVRVEQHVSL</sequence>
<evidence type="ECO:0000256" key="1">
    <source>
        <dbReference type="SAM" id="MobiDB-lite"/>
    </source>
</evidence>
<evidence type="ECO:0000256" key="2">
    <source>
        <dbReference type="SAM" id="Phobius"/>
    </source>
</evidence>
<dbReference type="Proteomes" id="UP001234581">
    <property type="component" value="Unassembled WGS sequence"/>
</dbReference>
<dbReference type="EMBL" id="JARTCD010000037">
    <property type="protein sequence ID" value="KAJ8656783.1"/>
    <property type="molecule type" value="Genomic_DNA"/>
</dbReference>
<feature type="compositionally biased region" description="Polar residues" evidence="1">
    <location>
        <begin position="97"/>
        <end position="110"/>
    </location>
</feature>
<keyword evidence="2" id="KW-0812">Transmembrane</keyword>
<name>A0AAD7XXP1_9FUNG</name>
<feature type="transmembrane region" description="Helical" evidence="2">
    <location>
        <begin position="69"/>
        <end position="88"/>
    </location>
</feature>